<proteinExistence type="predicted"/>
<sequence>MTDSWFLSFLRFLHSYLNDFNGLFIFSNSHNLLSEECFPIISAVFLSFLGILGIRPSFTMLNDSLDGVIFTSLFFSWSGFETLEIDDISS</sequence>
<keyword evidence="1" id="KW-0472">Membrane</keyword>
<evidence type="ECO:0000256" key="1">
    <source>
        <dbReference type="SAM" id="Phobius"/>
    </source>
</evidence>
<reference evidence="2" key="1">
    <citation type="submission" date="2014-05" db="EMBL/GenBank/DDBJ databases">
        <authorList>
            <person name="Chronopoulou M."/>
        </authorList>
    </citation>
    <scope>NUCLEOTIDE SEQUENCE</scope>
    <source>
        <tissue evidence="2">Whole organism</tissue>
    </source>
</reference>
<dbReference type="AlphaFoldDB" id="A0A0K2U0Z1"/>
<keyword evidence="1" id="KW-1133">Transmembrane helix</keyword>
<organism evidence="2">
    <name type="scientific">Lepeophtheirus salmonis</name>
    <name type="common">Salmon louse</name>
    <name type="synonym">Caligus salmonis</name>
    <dbReference type="NCBI Taxonomy" id="72036"/>
    <lineage>
        <taxon>Eukaryota</taxon>
        <taxon>Metazoa</taxon>
        <taxon>Ecdysozoa</taxon>
        <taxon>Arthropoda</taxon>
        <taxon>Crustacea</taxon>
        <taxon>Multicrustacea</taxon>
        <taxon>Hexanauplia</taxon>
        <taxon>Copepoda</taxon>
        <taxon>Siphonostomatoida</taxon>
        <taxon>Caligidae</taxon>
        <taxon>Lepeophtheirus</taxon>
    </lineage>
</organism>
<feature type="transmembrane region" description="Helical" evidence="1">
    <location>
        <begin position="38"/>
        <end position="54"/>
    </location>
</feature>
<name>A0A0K2U0Z1_LEPSM</name>
<evidence type="ECO:0000313" key="2">
    <source>
        <dbReference type="EMBL" id="CDW31321.1"/>
    </source>
</evidence>
<dbReference type="EMBL" id="HACA01013960">
    <property type="protein sequence ID" value="CDW31321.1"/>
    <property type="molecule type" value="Transcribed_RNA"/>
</dbReference>
<keyword evidence="1" id="KW-0812">Transmembrane</keyword>
<protein>
    <submittedName>
        <fullName evidence="2">Uncharacterized protein</fullName>
    </submittedName>
</protein>
<accession>A0A0K2U0Z1</accession>